<protein>
    <submittedName>
        <fullName evidence="1">Uncharacterized protein</fullName>
    </submittedName>
</protein>
<dbReference type="AlphaFoldDB" id="A0A9Q3BDL0"/>
<keyword evidence="2" id="KW-1185">Reference proteome</keyword>
<evidence type="ECO:0000313" key="2">
    <source>
        <dbReference type="Proteomes" id="UP000765509"/>
    </source>
</evidence>
<accession>A0A9Q3BDL0</accession>
<dbReference type="EMBL" id="AVOT02000527">
    <property type="protein sequence ID" value="MBW0463324.1"/>
    <property type="molecule type" value="Genomic_DNA"/>
</dbReference>
<name>A0A9Q3BDL0_9BASI</name>
<reference evidence="1" key="1">
    <citation type="submission" date="2021-03" db="EMBL/GenBank/DDBJ databases">
        <title>Draft genome sequence of rust myrtle Austropuccinia psidii MF-1, a brazilian biotype.</title>
        <authorList>
            <person name="Quecine M.C."/>
            <person name="Pachon D.M.R."/>
            <person name="Bonatelli M.L."/>
            <person name="Correr F.H."/>
            <person name="Franceschini L.M."/>
            <person name="Leite T.F."/>
            <person name="Margarido G.R.A."/>
            <person name="Almeida C.A."/>
            <person name="Ferrarezi J.A."/>
            <person name="Labate C.A."/>
        </authorList>
    </citation>
    <scope>NUCLEOTIDE SEQUENCE</scope>
    <source>
        <strain evidence="1">MF-1</strain>
    </source>
</reference>
<sequence>MIISAILSLRYNIPHRASRILNPTLNLLIKSIISSSGGHPTPAFHIPQDLSTTFEHLKLEPVIQNYICCPQCFFLNGLTYSVIADQPHCQCHNDPNDHDPPCTQSSGKFIN</sequence>
<comment type="caution">
    <text evidence="1">The sequence shown here is derived from an EMBL/GenBank/DDBJ whole genome shotgun (WGS) entry which is preliminary data.</text>
</comment>
<proteinExistence type="predicted"/>
<evidence type="ECO:0000313" key="1">
    <source>
        <dbReference type="EMBL" id="MBW0463324.1"/>
    </source>
</evidence>
<dbReference type="OrthoDB" id="2952577at2759"/>
<dbReference type="Proteomes" id="UP000765509">
    <property type="component" value="Unassembled WGS sequence"/>
</dbReference>
<gene>
    <name evidence="1" type="ORF">O181_003039</name>
</gene>
<organism evidence="1 2">
    <name type="scientific">Austropuccinia psidii MF-1</name>
    <dbReference type="NCBI Taxonomy" id="1389203"/>
    <lineage>
        <taxon>Eukaryota</taxon>
        <taxon>Fungi</taxon>
        <taxon>Dikarya</taxon>
        <taxon>Basidiomycota</taxon>
        <taxon>Pucciniomycotina</taxon>
        <taxon>Pucciniomycetes</taxon>
        <taxon>Pucciniales</taxon>
        <taxon>Sphaerophragmiaceae</taxon>
        <taxon>Austropuccinia</taxon>
    </lineage>
</organism>